<name>A0ABN2DS85_9ACTN</name>
<evidence type="ECO:0000313" key="2">
    <source>
        <dbReference type="Proteomes" id="UP001500393"/>
    </source>
</evidence>
<dbReference type="EMBL" id="BAAAOS010000028">
    <property type="protein sequence ID" value="GAA1585130.1"/>
    <property type="molecule type" value="Genomic_DNA"/>
</dbReference>
<accession>A0ABN2DS85</accession>
<dbReference type="SUPFAM" id="SSF56349">
    <property type="entry name" value="DNA breaking-rejoining enzymes"/>
    <property type="match status" value="1"/>
</dbReference>
<evidence type="ECO:0000313" key="1">
    <source>
        <dbReference type="EMBL" id="GAA1585130.1"/>
    </source>
</evidence>
<organism evidence="1 2">
    <name type="scientific">Kribbella sancticallisti</name>
    <dbReference type="NCBI Taxonomy" id="460087"/>
    <lineage>
        <taxon>Bacteria</taxon>
        <taxon>Bacillati</taxon>
        <taxon>Actinomycetota</taxon>
        <taxon>Actinomycetes</taxon>
        <taxon>Propionibacteriales</taxon>
        <taxon>Kribbellaceae</taxon>
        <taxon>Kribbella</taxon>
    </lineage>
</organism>
<dbReference type="Proteomes" id="UP001500393">
    <property type="component" value="Unassembled WGS sequence"/>
</dbReference>
<reference evidence="1 2" key="1">
    <citation type="journal article" date="2019" name="Int. J. Syst. Evol. Microbiol.">
        <title>The Global Catalogue of Microorganisms (GCM) 10K type strain sequencing project: providing services to taxonomists for standard genome sequencing and annotation.</title>
        <authorList>
            <consortium name="The Broad Institute Genomics Platform"/>
            <consortium name="The Broad Institute Genome Sequencing Center for Infectious Disease"/>
            <person name="Wu L."/>
            <person name="Ma J."/>
        </authorList>
    </citation>
    <scope>NUCLEOTIDE SEQUENCE [LARGE SCALE GENOMIC DNA]</scope>
    <source>
        <strain evidence="1 2">JCM 14969</strain>
    </source>
</reference>
<dbReference type="InterPro" id="IPR011010">
    <property type="entry name" value="DNA_brk_join_enz"/>
</dbReference>
<protein>
    <submittedName>
        <fullName evidence="1">Uncharacterized protein</fullName>
    </submittedName>
</protein>
<keyword evidence="2" id="KW-1185">Reference proteome</keyword>
<comment type="caution">
    <text evidence="1">The sequence shown here is derived from an EMBL/GenBank/DDBJ whole genome shotgun (WGS) entry which is preliminary data.</text>
</comment>
<proteinExistence type="predicted"/>
<gene>
    <name evidence="1" type="ORF">GCM10009789_43510</name>
</gene>
<sequence length="92" mass="9937">MRIHGKGGRIRTLLLDEAQLVNLLRRFLRQTGYTHGPLFRAVKNWTGRPLGYSAAQALAAHTSGRISNHSVATSRSSVTGEICSGGAHRSPS</sequence>